<sequence length="44" mass="4951">MLSASLSAECKVLSAEWGRRGSWELGVGGWGRKERGKRVRLFRS</sequence>
<evidence type="ECO:0000313" key="2">
    <source>
        <dbReference type="Proteomes" id="UP000095472"/>
    </source>
</evidence>
<reference evidence="1 2" key="1">
    <citation type="journal article" date="2016" name="Genome Announc.">
        <title>Draft Genome Sequence of the Thermotolerant Cyanobacterium Desertifilum sp. IPPAS B-1220.</title>
        <authorList>
            <person name="Mironov K.S."/>
            <person name="Sinetova M.A."/>
            <person name="Bolatkhan K."/>
            <person name="Zayadan B.K."/>
            <person name="Ustinova V.V."/>
            <person name="Kupriyanova E.V."/>
            <person name="Skrypnik A.N."/>
            <person name="Gogoleva N.E."/>
            <person name="Gogolev Y.V."/>
            <person name="Los D.A."/>
        </authorList>
    </citation>
    <scope>NUCLEOTIDE SEQUENCE [LARGE SCALE GENOMIC DNA]</scope>
    <source>
        <strain evidence="1 2">IPPAS B-1220</strain>
    </source>
</reference>
<dbReference type="EMBL" id="CP182909">
    <property type="protein sequence ID" value="XPM66633.1"/>
    <property type="molecule type" value="Genomic_DNA"/>
</dbReference>
<keyword evidence="2" id="KW-1185">Reference proteome</keyword>
<proteinExistence type="predicted"/>
<name>A0ACD5H0K5_9CYAN</name>
<gene>
    <name evidence="1" type="ORF">BH720_015965</name>
</gene>
<evidence type="ECO:0000313" key="1">
    <source>
        <dbReference type="EMBL" id="XPM66633.1"/>
    </source>
</evidence>
<dbReference type="Proteomes" id="UP000095472">
    <property type="component" value="Chromosome"/>
</dbReference>
<organism evidence="1 2">
    <name type="scientific">Desertifilum tharense IPPAS B-1220</name>
    <dbReference type="NCBI Taxonomy" id="1781255"/>
    <lineage>
        <taxon>Bacteria</taxon>
        <taxon>Bacillati</taxon>
        <taxon>Cyanobacteriota</taxon>
        <taxon>Cyanophyceae</taxon>
        <taxon>Desertifilales</taxon>
        <taxon>Desertifilaceae</taxon>
        <taxon>Desertifilum</taxon>
    </lineage>
</organism>
<protein>
    <submittedName>
        <fullName evidence="1">Uncharacterized protein</fullName>
    </submittedName>
</protein>
<accession>A0ACD5H0K5</accession>